<dbReference type="Pfam" id="PF21180">
    <property type="entry name" value="TOP6A-Spo11_Toprim"/>
    <property type="match status" value="1"/>
</dbReference>
<dbReference type="InterPro" id="IPR002815">
    <property type="entry name" value="Spo11/TopoVI_A"/>
</dbReference>
<dbReference type="InterPro" id="IPR034136">
    <property type="entry name" value="TOPRIM_Topo6A/Spo11"/>
</dbReference>
<keyword evidence="1" id="KW-1133">Transmembrane helix</keyword>
<dbReference type="GO" id="GO:0003677">
    <property type="term" value="F:DNA binding"/>
    <property type="evidence" value="ECO:0007669"/>
    <property type="project" value="InterPro"/>
</dbReference>
<dbReference type="GO" id="GO:0007131">
    <property type="term" value="P:reciprocal meiotic recombination"/>
    <property type="evidence" value="ECO:0007669"/>
    <property type="project" value="TreeGrafter"/>
</dbReference>
<comment type="caution">
    <text evidence="3">The sequence shown here is derived from an EMBL/GenBank/DDBJ whole genome shotgun (WGS) entry which is preliminary data.</text>
</comment>
<dbReference type="OrthoDB" id="5377392at2759"/>
<protein>
    <recommendedName>
        <fullName evidence="2">Topoisomerase 6 subunit A/Spo11 TOPRIM domain-containing protein</fullName>
    </recommendedName>
</protein>
<keyword evidence="1" id="KW-0472">Membrane</keyword>
<keyword evidence="4" id="KW-1185">Reference proteome</keyword>
<sequence length="616" mass="67739">MYNRETCFFWFGLVWFVLLCYQHYQRRWSMDGSAAQSAPLHPSPQGVPSKGCVEKDGNARATVCRNLICSVSPSNPLSSQCVCVNRLHLCYASLVNLLPLTPSILCSLPNAHLRLAASVFRNKVMSTTPTSYDCNRASYPQQLQSHIETLLLLFLRDFCAEGASPTRSGYRASHLQTIAQAFYVLQIVQCSVAPRREQETSHSILQRSGGTTYLDVCTERDLYYRNPPLFAPRGQRATHDSIKRLCSWLEVVARVHPHQQREGPLLTSLFRSPRCLLSRLWRGTQGTASLTPLHTRESLGITAAGKSVLVGAVLLELCDPSELIDVSACGSVGITLTYPLAVRMVGCREAGGRQAARDGISLTQRYKLVLIEKESVHHALLQSMTKGGTSHTCSYVLLCIKGYPCVAAREWLRRVHALWPSLQIYIMVDGDPHGLCIALTVMGLLGSKGCPSPIVSLQPNPTSSSFPSRSGATPASAETTKVKELLPLHFLGVCPSLVWSCDSHSEVPLSAGRLGGLAPSEGIPLTTDDVQVLKRIASNVQAALVSTPEKSDSATSLRGCETAIVRRTLQRVLKEAEWMQRSRIKCELQFACGPMGPVTFMEQHMQRCDVESSERY</sequence>
<proteinExistence type="predicted"/>
<evidence type="ECO:0000313" key="3">
    <source>
        <dbReference type="EMBL" id="GET93356.1"/>
    </source>
</evidence>
<evidence type="ECO:0000259" key="2">
    <source>
        <dbReference type="Pfam" id="PF21180"/>
    </source>
</evidence>
<dbReference type="Proteomes" id="UP000419144">
    <property type="component" value="Unassembled WGS sequence"/>
</dbReference>
<dbReference type="GO" id="GO:0042138">
    <property type="term" value="P:meiotic DNA double-strand break formation"/>
    <property type="evidence" value="ECO:0007669"/>
    <property type="project" value="TreeGrafter"/>
</dbReference>
<dbReference type="VEuPathDB" id="TriTrypDB:LtaPh_3628500"/>
<reference evidence="3" key="1">
    <citation type="submission" date="2019-11" db="EMBL/GenBank/DDBJ databases">
        <title>Leishmania tarentolae CDS.</title>
        <authorList>
            <person name="Goto Y."/>
            <person name="Yamagishi J."/>
        </authorList>
    </citation>
    <scope>NUCLEOTIDE SEQUENCE [LARGE SCALE GENOMIC DNA]</scope>
    <source>
        <strain evidence="3">Parrot Tar II</strain>
    </source>
</reference>
<dbReference type="InterPro" id="IPR036078">
    <property type="entry name" value="Spo11/TopoVI_A_sf"/>
</dbReference>
<evidence type="ECO:0000313" key="4">
    <source>
        <dbReference type="Proteomes" id="UP000419144"/>
    </source>
</evidence>
<name>A0A640KUU0_LEITA</name>
<organism evidence="3 4">
    <name type="scientific">Leishmania tarentolae</name>
    <name type="common">Sauroleishmania tarentolae</name>
    <dbReference type="NCBI Taxonomy" id="5689"/>
    <lineage>
        <taxon>Eukaryota</taxon>
        <taxon>Discoba</taxon>
        <taxon>Euglenozoa</taxon>
        <taxon>Kinetoplastea</taxon>
        <taxon>Metakinetoplastina</taxon>
        <taxon>Trypanosomatida</taxon>
        <taxon>Trypanosomatidae</taxon>
        <taxon>Leishmaniinae</taxon>
        <taxon>Leishmania</taxon>
        <taxon>lizard Leishmania</taxon>
    </lineage>
</organism>
<dbReference type="Gene3D" id="3.40.1360.10">
    <property type="match status" value="1"/>
</dbReference>
<dbReference type="AlphaFoldDB" id="A0A640KUU0"/>
<keyword evidence="1" id="KW-0812">Transmembrane</keyword>
<dbReference type="PANTHER" id="PTHR10848:SF0">
    <property type="entry name" value="MEIOTIC RECOMBINATION PROTEIN SPO11"/>
    <property type="match status" value="1"/>
</dbReference>
<feature type="transmembrane region" description="Helical" evidence="1">
    <location>
        <begin position="7"/>
        <end position="24"/>
    </location>
</feature>
<dbReference type="SUPFAM" id="SSF56726">
    <property type="entry name" value="DNA topoisomerase IV, alpha subunit"/>
    <property type="match status" value="1"/>
</dbReference>
<dbReference type="PANTHER" id="PTHR10848">
    <property type="entry name" value="MEIOTIC RECOMBINATION PROTEIN SPO11"/>
    <property type="match status" value="1"/>
</dbReference>
<accession>A0A640KUU0</accession>
<gene>
    <name evidence="3" type="ORF">LtaPh_3628500</name>
</gene>
<dbReference type="EMBL" id="BLBS01000057">
    <property type="protein sequence ID" value="GET93356.1"/>
    <property type="molecule type" value="Genomic_DNA"/>
</dbReference>
<dbReference type="CDD" id="cd00223">
    <property type="entry name" value="TOPRIM_TopoIIB_SPO"/>
    <property type="match status" value="1"/>
</dbReference>
<dbReference type="GO" id="GO:0000228">
    <property type="term" value="C:nuclear chromosome"/>
    <property type="evidence" value="ECO:0007669"/>
    <property type="project" value="TreeGrafter"/>
</dbReference>
<feature type="domain" description="Topoisomerase 6 subunit A/Spo11 TOPRIM" evidence="2">
    <location>
        <begin position="369"/>
        <end position="442"/>
    </location>
</feature>
<dbReference type="GO" id="GO:0003918">
    <property type="term" value="F:DNA topoisomerase type II (double strand cut, ATP-hydrolyzing) activity"/>
    <property type="evidence" value="ECO:0007669"/>
    <property type="project" value="InterPro"/>
</dbReference>
<dbReference type="GO" id="GO:0000706">
    <property type="term" value="P:meiotic DNA double-strand break processing"/>
    <property type="evidence" value="ECO:0007669"/>
    <property type="project" value="TreeGrafter"/>
</dbReference>
<evidence type="ECO:0000256" key="1">
    <source>
        <dbReference type="SAM" id="Phobius"/>
    </source>
</evidence>